<dbReference type="GO" id="GO:0008168">
    <property type="term" value="F:methyltransferase activity"/>
    <property type="evidence" value="ECO:0007669"/>
    <property type="project" value="UniProtKB-KW"/>
</dbReference>
<feature type="non-terminal residue" evidence="1">
    <location>
        <position position="119"/>
    </location>
</feature>
<proteinExistence type="predicted"/>
<dbReference type="EMBL" id="UOFF01000083">
    <property type="protein sequence ID" value="VAW55185.1"/>
    <property type="molecule type" value="Genomic_DNA"/>
</dbReference>
<gene>
    <name evidence="1" type="ORF">MNBD_GAMMA07-84</name>
</gene>
<keyword evidence="1" id="KW-0489">Methyltransferase</keyword>
<protein>
    <submittedName>
        <fullName evidence="1">tRNA (Mo5U34)-methyltransferase</fullName>
    </submittedName>
</protein>
<dbReference type="AlphaFoldDB" id="A0A3B0WH65"/>
<name>A0A3B0WH65_9ZZZZ</name>
<dbReference type="Pfam" id="PF08003">
    <property type="entry name" value="Methyltransf_9"/>
    <property type="match status" value="1"/>
</dbReference>
<dbReference type="InterPro" id="IPR027555">
    <property type="entry name" value="Mo5U34_MeTrfas-like"/>
</dbReference>
<organism evidence="1">
    <name type="scientific">hydrothermal vent metagenome</name>
    <dbReference type="NCBI Taxonomy" id="652676"/>
    <lineage>
        <taxon>unclassified sequences</taxon>
        <taxon>metagenomes</taxon>
        <taxon>ecological metagenomes</taxon>
    </lineage>
</organism>
<sequence>MNVNRLFELMRESKLDAWLETLDEQIKQGLCNDTYGKLAGWQAALQALPRITSQDTSQSTSQYIDLNSPQVSVNAALALSDQEKLQLEAMLKQLMPWRKGPYHIHGIDINTEWRSDLKW</sequence>
<dbReference type="GO" id="GO:0032259">
    <property type="term" value="P:methylation"/>
    <property type="evidence" value="ECO:0007669"/>
    <property type="project" value="UniProtKB-KW"/>
</dbReference>
<reference evidence="1" key="1">
    <citation type="submission" date="2018-06" db="EMBL/GenBank/DDBJ databases">
        <authorList>
            <person name="Zhirakovskaya E."/>
        </authorList>
    </citation>
    <scope>NUCLEOTIDE SEQUENCE</scope>
</reference>
<keyword evidence="1" id="KW-0808">Transferase</keyword>
<accession>A0A3B0WH65</accession>
<evidence type="ECO:0000313" key="1">
    <source>
        <dbReference type="EMBL" id="VAW55185.1"/>
    </source>
</evidence>